<dbReference type="Pfam" id="PF04773">
    <property type="entry name" value="FecR"/>
    <property type="match status" value="1"/>
</dbReference>
<dbReference type="PANTHER" id="PTHR30273:SF2">
    <property type="entry name" value="PROTEIN FECR"/>
    <property type="match status" value="1"/>
</dbReference>
<reference evidence="3 4" key="1">
    <citation type="submission" date="2024-01" db="EMBL/GenBank/DDBJ databases">
        <title>Unpublished Manusciprt.</title>
        <authorList>
            <person name="Duman M."/>
            <person name="Valdes E.G."/>
            <person name="Ajmi N."/>
            <person name="Altun S."/>
            <person name="Saticioglu I.B."/>
        </authorList>
    </citation>
    <scope>NUCLEOTIDE SEQUENCE [LARGE SCALE GENOMIC DNA]</scope>
    <source>
        <strain evidence="3 4">148P</strain>
    </source>
</reference>
<comment type="caution">
    <text evidence="3">The sequence shown here is derived from an EMBL/GenBank/DDBJ whole genome shotgun (WGS) entry which is preliminary data.</text>
</comment>
<organism evidence="3 4">
    <name type="scientific">Pseudomonas ulcerans</name>
    <dbReference type="NCBI Taxonomy" id="3115852"/>
    <lineage>
        <taxon>Bacteria</taxon>
        <taxon>Pseudomonadati</taxon>
        <taxon>Pseudomonadota</taxon>
        <taxon>Gammaproteobacteria</taxon>
        <taxon>Pseudomonadales</taxon>
        <taxon>Pseudomonadaceae</taxon>
        <taxon>Pseudomonas</taxon>
    </lineage>
</organism>
<dbReference type="EMBL" id="JAZDQJ010000045">
    <property type="protein sequence ID" value="MEE1936822.1"/>
    <property type="molecule type" value="Genomic_DNA"/>
</dbReference>
<dbReference type="InterPro" id="IPR012373">
    <property type="entry name" value="Ferrdict_sens_TM"/>
</dbReference>
<dbReference type="RefSeq" id="WP_330077490.1">
    <property type="nucleotide sequence ID" value="NZ_JAZDQJ010000045.1"/>
</dbReference>
<evidence type="ECO:0000259" key="1">
    <source>
        <dbReference type="Pfam" id="PF04773"/>
    </source>
</evidence>
<dbReference type="PANTHER" id="PTHR30273">
    <property type="entry name" value="PERIPLASMIC SIGNAL SENSOR AND SIGMA FACTOR ACTIVATOR FECR-RELATED"/>
    <property type="match status" value="1"/>
</dbReference>
<name>A0ABU7HZ53_9PSED</name>
<sequence>MIEARMSEPLPFTDLSDDALDWQVLLHSGNATAADRARYQRWRGLSAEHQAAAEDAEALWGDIGQTEAAAQLPPAPRRRRHWSSAIAASLVLALVGYGSWQQVPAFLADYHTSTGERRTVTLEDGSRVTLNSASAFSVDYTGERRTVFLREGEALFEPAADPRPFVVDSAGEVVQGSAAVFSVRRQGSATAVVVTQGEARIGERLVQASPDAQAQTAWQRGKLIFNGRPLREVIAELERYQHGRILISDSQLGAMEVSGVFDLNDPHGLLRTLEQRYALKVTYLPWLAVLY</sequence>
<gene>
    <name evidence="3" type="ORF">V0R50_26670</name>
</gene>
<evidence type="ECO:0000313" key="4">
    <source>
        <dbReference type="Proteomes" id="UP001335100"/>
    </source>
</evidence>
<dbReference type="Gene3D" id="3.55.50.30">
    <property type="match status" value="1"/>
</dbReference>
<accession>A0ABU7HZ53</accession>
<dbReference type="Gene3D" id="2.60.120.1440">
    <property type="match status" value="1"/>
</dbReference>
<feature type="domain" description="FecR N-terminal" evidence="2">
    <location>
        <begin position="17"/>
        <end position="59"/>
    </location>
</feature>
<dbReference type="Pfam" id="PF16220">
    <property type="entry name" value="DUF4880"/>
    <property type="match status" value="1"/>
</dbReference>
<dbReference type="PIRSF" id="PIRSF018266">
    <property type="entry name" value="FecR"/>
    <property type="match status" value="1"/>
</dbReference>
<feature type="domain" description="FecR protein" evidence="1">
    <location>
        <begin position="109"/>
        <end position="199"/>
    </location>
</feature>
<proteinExistence type="predicted"/>
<keyword evidence="4" id="KW-1185">Reference proteome</keyword>
<dbReference type="InterPro" id="IPR032623">
    <property type="entry name" value="FecR_N"/>
</dbReference>
<dbReference type="InterPro" id="IPR006860">
    <property type="entry name" value="FecR"/>
</dbReference>
<dbReference type="Proteomes" id="UP001335100">
    <property type="component" value="Unassembled WGS sequence"/>
</dbReference>
<evidence type="ECO:0000313" key="3">
    <source>
        <dbReference type="EMBL" id="MEE1936822.1"/>
    </source>
</evidence>
<evidence type="ECO:0000259" key="2">
    <source>
        <dbReference type="Pfam" id="PF16220"/>
    </source>
</evidence>
<protein>
    <submittedName>
        <fullName evidence="3">FecR domain-containing protein</fullName>
    </submittedName>
</protein>